<comment type="caution">
    <text evidence="2">The sequence shown here is derived from an EMBL/GenBank/DDBJ whole genome shotgun (WGS) entry which is preliminary data.</text>
</comment>
<dbReference type="Proteomes" id="UP000288725">
    <property type="component" value="Chromosome 6"/>
</dbReference>
<evidence type="ECO:0000256" key="1">
    <source>
        <dbReference type="ARBA" id="ARBA00038158"/>
    </source>
</evidence>
<dbReference type="EMBL" id="RSDZ01000125">
    <property type="protein sequence ID" value="RXG42596.1"/>
    <property type="molecule type" value="Genomic_DNA"/>
</dbReference>
<dbReference type="PANTHER" id="PTHR43591">
    <property type="entry name" value="METHYLTRANSFERASE"/>
    <property type="match status" value="1"/>
</dbReference>
<gene>
    <name evidence="2" type="ORF">VDGE_30135</name>
</gene>
<dbReference type="InterPro" id="IPR029063">
    <property type="entry name" value="SAM-dependent_MTases_sf"/>
</dbReference>
<evidence type="ECO:0008006" key="4">
    <source>
        <dbReference type="Google" id="ProtNLM"/>
    </source>
</evidence>
<dbReference type="GO" id="GO:0008168">
    <property type="term" value="F:methyltransferase activity"/>
    <property type="evidence" value="ECO:0007669"/>
    <property type="project" value="TreeGrafter"/>
</dbReference>
<proteinExistence type="inferred from homology"/>
<evidence type="ECO:0000313" key="2">
    <source>
        <dbReference type="EMBL" id="RXG42596.1"/>
    </source>
</evidence>
<dbReference type="Gene3D" id="3.40.50.150">
    <property type="entry name" value="Vaccinia Virus protein VP39"/>
    <property type="match status" value="1"/>
</dbReference>
<dbReference type="AlphaFoldDB" id="A0A444RNB8"/>
<organism evidence="2 3">
    <name type="scientific">Verticillium dahliae</name>
    <name type="common">Verticillium wilt</name>
    <dbReference type="NCBI Taxonomy" id="27337"/>
    <lineage>
        <taxon>Eukaryota</taxon>
        <taxon>Fungi</taxon>
        <taxon>Dikarya</taxon>
        <taxon>Ascomycota</taxon>
        <taxon>Pezizomycotina</taxon>
        <taxon>Sordariomycetes</taxon>
        <taxon>Hypocreomycetidae</taxon>
        <taxon>Glomerellales</taxon>
        <taxon>Plectosphaerellaceae</taxon>
        <taxon>Verticillium</taxon>
    </lineage>
</organism>
<dbReference type="SUPFAM" id="SSF53335">
    <property type="entry name" value="S-adenosyl-L-methionine-dependent methyltransferases"/>
    <property type="match status" value="1"/>
</dbReference>
<dbReference type="Pfam" id="PF13489">
    <property type="entry name" value="Methyltransf_23"/>
    <property type="match status" value="1"/>
</dbReference>
<accession>A0A444RNB8</accession>
<evidence type="ECO:0000313" key="3">
    <source>
        <dbReference type="Proteomes" id="UP000288725"/>
    </source>
</evidence>
<comment type="similarity">
    <text evidence="1">Belongs to the methyltransferase superfamily. LaeA methyltransferase family.</text>
</comment>
<sequence>MPVPMRPVMFARLIQPCLKSCSIHITAQNAPRYCDFFHVSSTCRSRSVIGIQLESVCLSLRQEAPILPVGGPILIRFCRGRLSLLPSPVSPLPSDTGQFQNMTGADPVSVQALEADSDLSDADSAIQSLASSSESITSSILRSREENGRTYHAFREGKYVLPNDEGENERLDLQHHLYTLTFDGKLFTCPAGRDKPIVQALDAGTGTGIWAMDFADDHPETKVVGVDLSPIQPDFYLCVPPNVTFYIDDIEDRWTFSTGFDFIYSRMLTASIKDWPSYIHQCYDNLEPGGWLEISDILLDLKSDDNTVSPASPAAQWGRYMLEAAAKFGRPLDSALFLKQQLADAGFTHIVETIYKWPSNSWPKDPKFKELGMWTYENLGNGASGLSMALFTRALGWTQQEVELFLVDVRRDMKDRSVHGYWPLYVVYGQKPGAND</sequence>
<name>A0A444RNB8_VERDA</name>
<protein>
    <recommendedName>
        <fullName evidence="4">Methyltransferase domain-containing protein</fullName>
    </recommendedName>
</protein>
<dbReference type="PANTHER" id="PTHR43591:SF31">
    <property type="entry name" value="LAEA-LIKE, PUTATIVE (AFU_ORTHOLOGUE AFUA_8G01930)-RELATED"/>
    <property type="match status" value="1"/>
</dbReference>
<dbReference type="CDD" id="cd02440">
    <property type="entry name" value="AdoMet_MTases"/>
    <property type="match status" value="1"/>
</dbReference>
<reference evidence="2 3" key="1">
    <citation type="submission" date="2018-12" db="EMBL/GenBank/DDBJ databases">
        <title>Genome of Verticillium dahliae isolate Getta Getta.</title>
        <authorList>
            <person name="Gardiner D.M."/>
        </authorList>
    </citation>
    <scope>NUCLEOTIDE SEQUENCE [LARGE SCALE GENOMIC DNA]</scope>
    <source>
        <strain evidence="2 3">Getta Getta</strain>
    </source>
</reference>